<organism evidence="1 2">
    <name type="scientific">Stenotrophomonas terrae</name>
    <dbReference type="NCBI Taxonomy" id="405446"/>
    <lineage>
        <taxon>Bacteria</taxon>
        <taxon>Pseudomonadati</taxon>
        <taxon>Pseudomonadota</taxon>
        <taxon>Gammaproteobacteria</taxon>
        <taxon>Lysobacterales</taxon>
        <taxon>Lysobacteraceae</taxon>
        <taxon>Stenotrophomonas</taxon>
    </lineage>
</organism>
<evidence type="ECO:0000313" key="2">
    <source>
        <dbReference type="Proteomes" id="UP000051863"/>
    </source>
</evidence>
<name>A0A0R0C829_9GAMM</name>
<evidence type="ECO:0000313" key="1">
    <source>
        <dbReference type="EMBL" id="KRG65817.1"/>
    </source>
</evidence>
<dbReference type="Proteomes" id="UP000051863">
    <property type="component" value="Unassembled WGS sequence"/>
</dbReference>
<comment type="caution">
    <text evidence="1">The sequence shown here is derived from an EMBL/GenBank/DDBJ whole genome shotgun (WGS) entry which is preliminary data.</text>
</comment>
<dbReference type="AlphaFoldDB" id="A0A0R0C829"/>
<reference evidence="1 2" key="1">
    <citation type="submission" date="2015-05" db="EMBL/GenBank/DDBJ databases">
        <title>Genome sequencing and analysis of members of genus Stenotrophomonas.</title>
        <authorList>
            <person name="Patil P.P."/>
            <person name="Midha S."/>
            <person name="Patil P.B."/>
        </authorList>
    </citation>
    <scope>NUCLEOTIDE SEQUENCE [LARGE SCALE GENOMIC DNA]</scope>
    <source>
        <strain evidence="1 2">DSM 18941</strain>
    </source>
</reference>
<dbReference type="EMBL" id="LDJJ01000051">
    <property type="protein sequence ID" value="KRG65817.1"/>
    <property type="molecule type" value="Genomic_DNA"/>
</dbReference>
<dbReference type="RefSeq" id="WP_057629533.1">
    <property type="nucleotide sequence ID" value="NZ_LDJJ01000051.1"/>
</dbReference>
<accession>A0A0R0C829</accession>
<keyword evidence="2" id="KW-1185">Reference proteome</keyword>
<proteinExistence type="predicted"/>
<protein>
    <submittedName>
        <fullName evidence="1">Uncharacterized protein</fullName>
    </submittedName>
</protein>
<sequence>MSGHITETPDGLRFVRGKGGTKIHLLPKNTMRSLCGYEPKGRSSQHMVNRSGYWLVRIDQVHKPAWCEKCQQNRPEQPTSHGAGVSE</sequence>
<gene>
    <name evidence="1" type="ORF">ABB27_14735</name>
</gene>
<dbReference type="PATRIC" id="fig|405446.3.peg.2695"/>